<organism evidence="2 3">
    <name type="scientific">Algoriella xinjiangensis</name>
    <dbReference type="NCBI Taxonomy" id="684065"/>
    <lineage>
        <taxon>Bacteria</taxon>
        <taxon>Pseudomonadati</taxon>
        <taxon>Bacteroidota</taxon>
        <taxon>Flavobacteriia</taxon>
        <taxon>Flavobacteriales</taxon>
        <taxon>Weeksellaceae</taxon>
        <taxon>Algoriella</taxon>
    </lineage>
</organism>
<protein>
    <recommendedName>
        <fullName evidence="4">DUF3127 domain-containing protein</fullName>
    </recommendedName>
</protein>
<dbReference type="InterPro" id="IPR012340">
    <property type="entry name" value="NA-bd_OB-fold"/>
</dbReference>
<evidence type="ECO:0000313" key="2">
    <source>
        <dbReference type="EMBL" id="SFN65486.1"/>
    </source>
</evidence>
<dbReference type="Pfam" id="PF11325">
    <property type="entry name" value="DUF3127"/>
    <property type="match status" value="1"/>
</dbReference>
<dbReference type="AlphaFoldDB" id="A0A1I5ASF3"/>
<feature type="region of interest" description="Disordered" evidence="1">
    <location>
        <begin position="99"/>
        <end position="123"/>
    </location>
</feature>
<dbReference type="RefSeq" id="WP_092910232.1">
    <property type="nucleotide sequence ID" value="NZ_FOUZ01000018.1"/>
</dbReference>
<evidence type="ECO:0008006" key="4">
    <source>
        <dbReference type="Google" id="ProtNLM"/>
    </source>
</evidence>
<evidence type="ECO:0000256" key="1">
    <source>
        <dbReference type="SAM" id="MobiDB-lite"/>
    </source>
</evidence>
<sequence>MEITGRIKKVFETQNITASFKKREFVVTTQEQYPQDILIELTQDKTDVLNAYKDGDEVKVSINIRGREWVNPEGVAKYFNTIQAWRIENMANAAAQAPQGYDNFAPAPPVDTFSNGDDDDLPF</sequence>
<accession>A0A1I5ASF3</accession>
<gene>
    <name evidence="2" type="ORF">SAMN05421738_11844</name>
</gene>
<reference evidence="3" key="1">
    <citation type="submission" date="2016-10" db="EMBL/GenBank/DDBJ databases">
        <authorList>
            <person name="Varghese N."/>
            <person name="Submissions S."/>
        </authorList>
    </citation>
    <scope>NUCLEOTIDE SEQUENCE [LARGE SCALE GENOMIC DNA]</scope>
    <source>
        <strain evidence="3">XJ109</strain>
    </source>
</reference>
<name>A0A1I5ASF3_9FLAO</name>
<proteinExistence type="predicted"/>
<evidence type="ECO:0000313" key="3">
    <source>
        <dbReference type="Proteomes" id="UP000199149"/>
    </source>
</evidence>
<keyword evidence="3" id="KW-1185">Reference proteome</keyword>
<dbReference type="SUPFAM" id="SSF50249">
    <property type="entry name" value="Nucleic acid-binding proteins"/>
    <property type="match status" value="1"/>
</dbReference>
<dbReference type="InterPro" id="IPR021474">
    <property type="entry name" value="DUF3127"/>
</dbReference>
<dbReference type="OrthoDB" id="598142at2"/>
<dbReference type="Proteomes" id="UP000199149">
    <property type="component" value="Unassembled WGS sequence"/>
</dbReference>
<dbReference type="STRING" id="684065.SAMN05421738_11844"/>
<dbReference type="EMBL" id="FOUZ01000018">
    <property type="protein sequence ID" value="SFN65486.1"/>
    <property type="molecule type" value="Genomic_DNA"/>
</dbReference>